<dbReference type="EMBL" id="CP034338">
    <property type="protein sequence ID" value="AZL68253.1"/>
    <property type="molecule type" value="Genomic_DNA"/>
</dbReference>
<dbReference type="Proteomes" id="UP000268230">
    <property type="component" value="Chromosome"/>
</dbReference>
<name>A0A3Q8U0E7_9PSED</name>
<proteinExistence type="predicted"/>
<dbReference type="InterPro" id="IPR025320">
    <property type="entry name" value="DUF4225"/>
</dbReference>
<dbReference type="OrthoDB" id="6534834at2"/>
<organism evidence="1 2">
    <name type="scientific">Pseudomonas entomophila</name>
    <dbReference type="NCBI Taxonomy" id="312306"/>
    <lineage>
        <taxon>Bacteria</taxon>
        <taxon>Pseudomonadati</taxon>
        <taxon>Pseudomonadota</taxon>
        <taxon>Gammaproteobacteria</taxon>
        <taxon>Pseudomonadales</taxon>
        <taxon>Pseudomonadaceae</taxon>
        <taxon>Pseudomonas</taxon>
    </lineage>
</organism>
<dbReference type="KEGG" id="pory:EJA05_11170"/>
<gene>
    <name evidence="1" type="ORF">EJA05_11170</name>
</gene>
<evidence type="ECO:0000313" key="2">
    <source>
        <dbReference type="Proteomes" id="UP000268230"/>
    </source>
</evidence>
<reference evidence="1 2" key="1">
    <citation type="submission" date="2018-12" db="EMBL/GenBank/DDBJ databases">
        <authorList>
            <person name="Li S."/>
            <person name="Yang R."/>
            <person name="Chen G."/>
            <person name="Zou L."/>
            <person name="Zhang C."/>
            <person name="Chen Y."/>
            <person name="Liu Z."/>
            <person name="Li Y."/>
            <person name="Yan Y."/>
            <person name="Huang M."/>
            <person name="Chen T."/>
        </authorList>
    </citation>
    <scope>NUCLEOTIDE SEQUENCE [LARGE SCALE GENOMIC DNA]</scope>
    <source>
        <strain evidence="1 2">1257</strain>
    </source>
</reference>
<dbReference type="Pfam" id="PF13988">
    <property type="entry name" value="DUF4225"/>
    <property type="match status" value="1"/>
</dbReference>
<sequence length="238" mass="26196">MSQRDEEYGERLDEACWEVNAAASRLISYGCGISAKHLSDRRLRMQFNRELAYYARRVVNDVYERKISPQDGLETLRAEKNSLKSQSARILSQSLSVIGGAGQVITGASICYGSMGLLCALVGAPLIAHGGNNLYENARGLYEGNGDVQGPVRKVYQGAAEKMGYTKREGNLAYLGSDFLLSMGGLARPVVKPGGWKLFKYHRIDKEMAVRQMGKGALTTESVVNANTAHEFYKETKE</sequence>
<evidence type="ECO:0000313" key="1">
    <source>
        <dbReference type="EMBL" id="AZL68253.1"/>
    </source>
</evidence>
<accession>A0A3Q8U0E7</accession>
<dbReference type="AlphaFoldDB" id="A0A3Q8U0E7"/>
<protein>
    <submittedName>
        <fullName evidence="1">DUF4225 domain-containing protein</fullName>
    </submittedName>
</protein>